<evidence type="ECO:0000313" key="3">
    <source>
        <dbReference type="Proteomes" id="UP000275846"/>
    </source>
</evidence>
<dbReference type="Proteomes" id="UP000275846">
    <property type="component" value="Unassembled WGS sequence"/>
</dbReference>
<organism evidence="4">
    <name type="scientific">Schistocephalus solidus</name>
    <name type="common">Tapeworm</name>
    <dbReference type="NCBI Taxonomy" id="70667"/>
    <lineage>
        <taxon>Eukaryota</taxon>
        <taxon>Metazoa</taxon>
        <taxon>Spiralia</taxon>
        <taxon>Lophotrochozoa</taxon>
        <taxon>Platyhelminthes</taxon>
        <taxon>Cestoda</taxon>
        <taxon>Eucestoda</taxon>
        <taxon>Diphyllobothriidea</taxon>
        <taxon>Diphyllobothriidae</taxon>
        <taxon>Schistocephalus</taxon>
    </lineage>
</organism>
<evidence type="ECO:0000313" key="2">
    <source>
        <dbReference type="EMBL" id="VDL95858.1"/>
    </source>
</evidence>
<evidence type="ECO:0000313" key="4">
    <source>
        <dbReference type="WBParaSite" id="SSLN_0000983301-mRNA-1"/>
    </source>
</evidence>
<proteinExistence type="predicted"/>
<sequence>MKAVVEAKDEQEDDDEEEEEEEEGEEEEEESGRGRGEGALPEVGKEDLSDFLKLQDAKEKQKSRSKLLTTSLQKLHEVTAGRIQPLLVSGGKELATSSPFGSLSYVKLYARQLKNLRLGAGGNGTQQSTITLPDLTDFLAGEENVVVQVTTTSANFFQFANARGTEVPYQSETLGLSIFADGRRLPVSDLQRTFKINISKSDGSNPPPFTSGSPNGNDDLLLPPPLIAVDGSTVYQPLVMLSYVIEEPDFSFHLQFKPQQAADVVLDDPCPQYLIFARHIYPPDLTVAGDGHGALAWAVVQPTTAVCEEEDTNVWTEALERNYTFFLNNAQLNEGRREAREISEGQLLTVRQLNTFYVGYRQLRTDEKDRYSSSRSPPRPYPYQDQINVTVQIRAFISSCAHLADGSVAWATSGCNFGSPKYALAATTVEALVGPNLRHNRPAGQSSQTFIPRRRVRNCL</sequence>
<keyword evidence="3" id="KW-1185">Reference proteome</keyword>
<reference evidence="2 3" key="2">
    <citation type="submission" date="2018-11" db="EMBL/GenBank/DDBJ databases">
        <authorList>
            <consortium name="Pathogen Informatics"/>
        </authorList>
    </citation>
    <scope>NUCLEOTIDE SEQUENCE [LARGE SCALE GENOMIC DNA]</scope>
    <source>
        <strain evidence="2 3">NST_G2</strain>
    </source>
</reference>
<dbReference type="AlphaFoldDB" id="A0A183SZ25"/>
<feature type="region of interest" description="Disordered" evidence="1">
    <location>
        <begin position="198"/>
        <end position="217"/>
    </location>
</feature>
<feature type="compositionally biased region" description="Polar residues" evidence="1">
    <location>
        <begin position="198"/>
        <end position="216"/>
    </location>
</feature>
<dbReference type="OrthoDB" id="6275668at2759"/>
<feature type="compositionally biased region" description="Acidic residues" evidence="1">
    <location>
        <begin position="9"/>
        <end position="30"/>
    </location>
</feature>
<protein>
    <submittedName>
        <fullName evidence="2 4">Uncharacterized protein</fullName>
    </submittedName>
</protein>
<dbReference type="EMBL" id="UYSU01035262">
    <property type="protein sequence ID" value="VDL95858.1"/>
    <property type="molecule type" value="Genomic_DNA"/>
</dbReference>
<reference evidence="4" key="1">
    <citation type="submission" date="2016-06" db="UniProtKB">
        <authorList>
            <consortium name="WormBaseParasite"/>
        </authorList>
    </citation>
    <scope>IDENTIFICATION</scope>
</reference>
<accession>A0A183SZ25</accession>
<gene>
    <name evidence="2" type="ORF">SSLN_LOCUS9473</name>
</gene>
<dbReference type="STRING" id="70667.A0A183SZ25"/>
<dbReference type="WBParaSite" id="SSLN_0000983301-mRNA-1">
    <property type="protein sequence ID" value="SSLN_0000983301-mRNA-1"/>
    <property type="gene ID" value="SSLN_0000983301"/>
</dbReference>
<evidence type="ECO:0000256" key="1">
    <source>
        <dbReference type="SAM" id="MobiDB-lite"/>
    </source>
</evidence>
<feature type="region of interest" description="Disordered" evidence="1">
    <location>
        <begin position="1"/>
        <end position="48"/>
    </location>
</feature>
<name>A0A183SZ25_SCHSO</name>